<evidence type="ECO:0000256" key="9">
    <source>
        <dbReference type="ARBA" id="ARBA00030409"/>
    </source>
</evidence>
<dbReference type="FunFam" id="3.30.470.20:FF:000015">
    <property type="entry name" value="Phosphoribosylaminoimidazole-succinocarboxamide synthase"/>
    <property type="match status" value="1"/>
</dbReference>
<dbReference type="NCBIfam" id="NF010568">
    <property type="entry name" value="PRK13961.1"/>
    <property type="match status" value="1"/>
</dbReference>
<comment type="catalytic activity">
    <reaction evidence="10 11">
        <text>5-amino-1-(5-phospho-D-ribosyl)imidazole-4-carboxylate + L-aspartate + ATP = (2S)-2-[5-amino-1-(5-phospho-beta-D-ribosyl)imidazole-4-carboxamido]succinate + ADP + phosphate + 2 H(+)</text>
        <dbReference type="Rhea" id="RHEA:22628"/>
        <dbReference type="ChEBI" id="CHEBI:15378"/>
        <dbReference type="ChEBI" id="CHEBI:29991"/>
        <dbReference type="ChEBI" id="CHEBI:30616"/>
        <dbReference type="ChEBI" id="CHEBI:43474"/>
        <dbReference type="ChEBI" id="CHEBI:58443"/>
        <dbReference type="ChEBI" id="CHEBI:77657"/>
        <dbReference type="ChEBI" id="CHEBI:456216"/>
        <dbReference type="EC" id="6.3.2.6"/>
    </reaction>
</comment>
<comment type="pathway">
    <text evidence="1 11">Purine metabolism; IMP biosynthesis via de novo pathway; 5-amino-1-(5-phospho-D-ribosyl)imidazole-4-carboxamide from 5-amino-1-(5-phospho-D-ribosyl)imidazole-4-carboxylate: step 1/2.</text>
</comment>
<dbReference type="InterPro" id="IPR028923">
    <property type="entry name" value="SAICAR_synt/ADE2_N"/>
</dbReference>
<comment type="caution">
    <text evidence="13">The sequence shown here is derived from an EMBL/GenBank/DDBJ whole genome shotgun (WGS) entry which is preliminary data.</text>
</comment>
<evidence type="ECO:0000256" key="1">
    <source>
        <dbReference type="ARBA" id="ARBA00004672"/>
    </source>
</evidence>
<evidence type="ECO:0000256" key="11">
    <source>
        <dbReference type="HAMAP-Rule" id="MF_00137"/>
    </source>
</evidence>
<feature type="domain" description="SAICAR synthetase/ADE2 N-terminal" evidence="12">
    <location>
        <begin position="14"/>
        <end position="263"/>
    </location>
</feature>
<evidence type="ECO:0000256" key="7">
    <source>
        <dbReference type="ARBA" id="ARBA00022755"/>
    </source>
</evidence>
<evidence type="ECO:0000256" key="2">
    <source>
        <dbReference type="ARBA" id="ARBA00010190"/>
    </source>
</evidence>
<dbReference type="Proteomes" id="UP000275925">
    <property type="component" value="Unassembled WGS sequence"/>
</dbReference>
<dbReference type="GO" id="GO:0004639">
    <property type="term" value="F:phosphoribosylaminoimidazolesuccinocarboxamide synthase activity"/>
    <property type="evidence" value="ECO:0007669"/>
    <property type="project" value="UniProtKB-UniRule"/>
</dbReference>
<dbReference type="Gene3D" id="3.30.470.20">
    <property type="entry name" value="ATP-grasp fold, B domain"/>
    <property type="match status" value="1"/>
</dbReference>
<evidence type="ECO:0000256" key="8">
    <source>
        <dbReference type="ARBA" id="ARBA00022840"/>
    </source>
</evidence>
<evidence type="ECO:0000256" key="5">
    <source>
        <dbReference type="ARBA" id="ARBA00022598"/>
    </source>
</evidence>
<accession>A0A388TGW2</accession>
<dbReference type="InterPro" id="IPR018236">
    <property type="entry name" value="SAICAR_synthetase_CS"/>
</dbReference>
<protein>
    <recommendedName>
        <fullName evidence="4 11">Phosphoribosylaminoimidazole-succinocarboxamide synthase</fullName>
        <ecNumber evidence="3 11">6.3.2.6</ecNumber>
    </recommendedName>
    <alternativeName>
        <fullName evidence="9 11">SAICAR synthetase</fullName>
    </alternativeName>
</protein>
<dbReference type="AlphaFoldDB" id="A0A388TGW2"/>
<keyword evidence="6 11" id="KW-0547">Nucleotide-binding</keyword>
<organism evidence="13 14">
    <name type="scientific">Candidatus Termititenax persephonae</name>
    <dbReference type="NCBI Taxonomy" id="2218525"/>
    <lineage>
        <taxon>Bacteria</taxon>
        <taxon>Bacillati</taxon>
        <taxon>Candidatus Margulisiibacteriota</taxon>
        <taxon>Candidatus Termititenacia</taxon>
        <taxon>Candidatus Termititenacales</taxon>
        <taxon>Candidatus Termititenacaceae</taxon>
        <taxon>Candidatus Termititenax</taxon>
    </lineage>
</organism>
<name>A0A388TGW2_9BACT</name>
<dbReference type="InterPro" id="IPR001636">
    <property type="entry name" value="SAICAR_synth"/>
</dbReference>
<dbReference type="EC" id="6.3.2.6" evidence="3 11"/>
<evidence type="ECO:0000256" key="6">
    <source>
        <dbReference type="ARBA" id="ARBA00022741"/>
    </source>
</evidence>
<dbReference type="PROSITE" id="PS01058">
    <property type="entry name" value="SAICAR_SYNTHETASE_2"/>
    <property type="match status" value="1"/>
</dbReference>
<proteinExistence type="inferred from homology"/>
<dbReference type="UniPathway" id="UPA00074">
    <property type="reaction ID" value="UER00131"/>
</dbReference>
<keyword evidence="7 11" id="KW-0658">Purine biosynthesis</keyword>
<dbReference type="PANTHER" id="PTHR43700">
    <property type="entry name" value="PHOSPHORIBOSYLAMINOIMIDAZOLE-SUCCINOCARBOXAMIDE SYNTHASE"/>
    <property type="match status" value="1"/>
</dbReference>
<sequence length="292" mass="32814">MTALTRIDLGVAPIKQGKVRSLYEANGRLLLVATDRLSAFDHVFAEGIPYKGQVLTGISRYWFEQTAAQIPNHLLSVELPDFPPEFQRQELAGRAMLVQKTKALPVECIVRGYLDGSGWKDYQKTGAICGQRLPEKLRQGDRLPEPLFTPSTKAEAGHDENISEARMFGLLGRELGEAVKQKSLDLYRLAARDALGKGIIIADTKFEFGLADDGRLLLIDEALTPDSSRFWDIKFYQPGQSQQSFDKQFVRDYLERSGWNKEPPVPALPAEIVQKTSAKYLEAYRRLTGRKV</sequence>
<evidence type="ECO:0000256" key="4">
    <source>
        <dbReference type="ARBA" id="ARBA00016460"/>
    </source>
</evidence>
<evidence type="ECO:0000313" key="13">
    <source>
        <dbReference type="EMBL" id="GBR76352.1"/>
    </source>
</evidence>
<evidence type="ECO:0000256" key="3">
    <source>
        <dbReference type="ARBA" id="ARBA00012217"/>
    </source>
</evidence>
<dbReference type="GO" id="GO:0005737">
    <property type="term" value="C:cytoplasm"/>
    <property type="evidence" value="ECO:0007669"/>
    <property type="project" value="TreeGrafter"/>
</dbReference>
<dbReference type="NCBIfam" id="TIGR00081">
    <property type="entry name" value="purC"/>
    <property type="match status" value="1"/>
</dbReference>
<keyword evidence="14" id="KW-1185">Reference proteome</keyword>
<evidence type="ECO:0000313" key="14">
    <source>
        <dbReference type="Proteomes" id="UP000275925"/>
    </source>
</evidence>
<comment type="similarity">
    <text evidence="2 11">Belongs to the SAICAR synthetase family.</text>
</comment>
<dbReference type="HAMAP" id="MF_00137">
    <property type="entry name" value="SAICAR_synth"/>
    <property type="match status" value="1"/>
</dbReference>
<dbReference type="GO" id="GO:0006189">
    <property type="term" value="P:'de novo' IMP biosynthetic process"/>
    <property type="evidence" value="ECO:0007669"/>
    <property type="project" value="UniProtKB-UniRule"/>
</dbReference>
<reference evidence="13 14" key="1">
    <citation type="journal article" date="2019" name="ISME J.">
        <title>Genome analyses of uncultured TG2/ZB3 bacteria in 'Margulisbacteria' specifically attached to ectosymbiotic spirochetes of protists in the termite gut.</title>
        <authorList>
            <person name="Utami Y.D."/>
            <person name="Kuwahara H."/>
            <person name="Igai K."/>
            <person name="Murakami T."/>
            <person name="Sugaya K."/>
            <person name="Morikawa T."/>
            <person name="Nagura Y."/>
            <person name="Yuki M."/>
            <person name="Deevong P."/>
            <person name="Inoue T."/>
            <person name="Kihara K."/>
            <person name="Lo N."/>
            <person name="Yamada A."/>
            <person name="Ohkuma M."/>
            <person name="Hongoh Y."/>
        </authorList>
    </citation>
    <scope>NUCLEOTIDE SEQUENCE [LARGE SCALE GENOMIC DNA]</scope>
    <source>
        <strain evidence="13">NkOx7-02</strain>
    </source>
</reference>
<evidence type="ECO:0000256" key="10">
    <source>
        <dbReference type="ARBA" id="ARBA00048475"/>
    </source>
</evidence>
<keyword evidence="5 11" id="KW-0436">Ligase</keyword>
<dbReference type="CDD" id="cd01414">
    <property type="entry name" value="SAICAR_synt_Sc"/>
    <property type="match status" value="1"/>
</dbReference>
<dbReference type="EMBL" id="BGZO01000025">
    <property type="protein sequence ID" value="GBR76352.1"/>
    <property type="molecule type" value="Genomic_DNA"/>
</dbReference>
<gene>
    <name evidence="11 13" type="primary">purC</name>
    <name evidence="13" type="ORF">NO2_0914</name>
</gene>
<keyword evidence="8 11" id="KW-0067">ATP-binding</keyword>
<dbReference type="GO" id="GO:0005524">
    <property type="term" value="F:ATP binding"/>
    <property type="evidence" value="ECO:0007669"/>
    <property type="project" value="UniProtKB-KW"/>
</dbReference>
<evidence type="ECO:0000259" key="12">
    <source>
        <dbReference type="Pfam" id="PF01259"/>
    </source>
</evidence>
<dbReference type="Gene3D" id="3.30.200.20">
    <property type="entry name" value="Phosphorylase Kinase, domain 1"/>
    <property type="match status" value="1"/>
</dbReference>
<dbReference type="PANTHER" id="PTHR43700:SF1">
    <property type="entry name" value="PHOSPHORIBOSYLAMINOIMIDAZOLE-SUCCINOCARBOXAMIDE SYNTHASE"/>
    <property type="match status" value="1"/>
</dbReference>
<dbReference type="SUPFAM" id="SSF56104">
    <property type="entry name" value="SAICAR synthase-like"/>
    <property type="match status" value="1"/>
</dbReference>
<dbReference type="Pfam" id="PF01259">
    <property type="entry name" value="SAICAR_synt"/>
    <property type="match status" value="1"/>
</dbReference>